<evidence type="ECO:0000313" key="1">
    <source>
        <dbReference type="EMBL" id="CAA9320563.1"/>
    </source>
</evidence>
<organism evidence="1">
    <name type="scientific">uncultured Chloroflexia bacterium</name>
    <dbReference type="NCBI Taxonomy" id="1672391"/>
    <lineage>
        <taxon>Bacteria</taxon>
        <taxon>Bacillati</taxon>
        <taxon>Chloroflexota</taxon>
        <taxon>Chloroflexia</taxon>
        <taxon>environmental samples</taxon>
    </lineage>
</organism>
<proteinExistence type="predicted"/>
<evidence type="ECO:0008006" key="2">
    <source>
        <dbReference type="Google" id="ProtNLM"/>
    </source>
</evidence>
<name>A0A6J4L0L5_9CHLR</name>
<protein>
    <recommendedName>
        <fullName evidence="2">DUF429 domain-containing protein</fullName>
    </recommendedName>
</protein>
<accession>A0A6J4L0L5</accession>
<dbReference type="EMBL" id="CADCTR010001929">
    <property type="protein sequence ID" value="CAA9320563.1"/>
    <property type="molecule type" value="Genomic_DNA"/>
</dbReference>
<reference evidence="1" key="1">
    <citation type="submission" date="2020-02" db="EMBL/GenBank/DDBJ databases">
        <authorList>
            <person name="Meier V. D."/>
        </authorList>
    </citation>
    <scope>NUCLEOTIDE SEQUENCE</scope>
    <source>
        <strain evidence="1">AVDCRST_MAG93</strain>
    </source>
</reference>
<dbReference type="AlphaFoldDB" id="A0A6J4L0L5"/>
<gene>
    <name evidence="1" type="ORF">AVDCRST_MAG93-5724</name>
</gene>
<sequence length="285" mass="32618">MFERYISVDWSGAGTEDQRGDLRVVQAFRRNGEATIVPPPWPGVVNWTRGECRRCLAEALREDQPRCLVAMDFGFGYPWRAERTIFGAGGWRAMLGRLSEIYAEEGTARSVAERINSFEHFEGHGPYRFDDSRTDFRFYLDHGISYYRLVEMAVPQAISQWYLGAGNAVGFGSITGMAALHHLIELRGEGEVEFRVWPQEGLVPDPDKHILAESYPAIYPELSDYGECTDEHCQDAWKALRWMTVQDKRGSLERCFEIGPQPFGRVECVDFEEQIRFEGWILGIS</sequence>